<name>A0A075LVL9_9EURY</name>
<dbReference type="KEGG" id="ppac:PAP_08370"/>
<dbReference type="AlphaFoldDB" id="A0A075LVL9"/>
<organism evidence="1 2">
    <name type="scientific">Palaeococcus pacificus DY20341</name>
    <dbReference type="NCBI Taxonomy" id="1343739"/>
    <lineage>
        <taxon>Archaea</taxon>
        <taxon>Methanobacteriati</taxon>
        <taxon>Methanobacteriota</taxon>
        <taxon>Thermococci</taxon>
        <taxon>Thermococcales</taxon>
        <taxon>Thermococcaceae</taxon>
        <taxon>Palaeococcus</taxon>
    </lineage>
</organism>
<dbReference type="GeneID" id="24842776"/>
<dbReference type="HOGENOM" id="CLU_1840684_0_0_2"/>
<dbReference type="Proteomes" id="UP000027981">
    <property type="component" value="Chromosome"/>
</dbReference>
<evidence type="ECO:0000313" key="1">
    <source>
        <dbReference type="EMBL" id="AIF70062.1"/>
    </source>
</evidence>
<accession>A0A075LVL9</accession>
<keyword evidence="2" id="KW-1185">Reference proteome</keyword>
<reference evidence="1 2" key="2">
    <citation type="journal article" date="2015" name="Genome Announc.">
        <title>Complete Genome Sequence of Hyperthermophilic Piezophilic Archaeon Palaeococcus pacificus DY20341T, Isolated from Deep-Sea Hydrothermal Sediments.</title>
        <authorList>
            <person name="Zeng X."/>
            <person name="Jebbar M."/>
            <person name="Shao Z."/>
        </authorList>
    </citation>
    <scope>NUCLEOTIDE SEQUENCE [LARGE SCALE GENOMIC DNA]</scope>
    <source>
        <strain evidence="1 2">DY20341</strain>
    </source>
</reference>
<gene>
    <name evidence="1" type="ORF">PAP_08370</name>
</gene>
<reference evidence="2" key="1">
    <citation type="submission" date="2013-06" db="EMBL/GenBank/DDBJ databases">
        <title>Complete Genome Sequence of Hyperthermophilic Palaeococcus pacificus DY20341T, Isolated from a Deep-Sea Hydrothermal Sediments.</title>
        <authorList>
            <person name="Zeng X."/>
            <person name="Shao Z."/>
        </authorList>
    </citation>
    <scope>NUCLEOTIDE SEQUENCE [LARGE SCALE GENOMIC DNA]</scope>
    <source>
        <strain evidence="2">DY20341</strain>
    </source>
</reference>
<evidence type="ECO:0000313" key="2">
    <source>
        <dbReference type="Proteomes" id="UP000027981"/>
    </source>
</evidence>
<proteinExistence type="predicted"/>
<protein>
    <submittedName>
        <fullName evidence="1">Uncharacterized protein</fullName>
    </submittedName>
</protein>
<dbReference type="EMBL" id="CP006019">
    <property type="protein sequence ID" value="AIF70062.1"/>
    <property type="molecule type" value="Genomic_DNA"/>
</dbReference>
<dbReference type="STRING" id="1343739.PAP_08370"/>
<dbReference type="eggNOG" id="arCOG05517">
    <property type="taxonomic scope" value="Archaea"/>
</dbReference>
<dbReference type="RefSeq" id="WP_048165554.1">
    <property type="nucleotide sequence ID" value="NZ_CP006019.1"/>
</dbReference>
<sequence>MPVLGINIRKISIEKIKGPTAQVEVDLTPKIKELRLGEIRTPSGRVNGIEVLFEYTITYKPDVARAFIEGLVFYTPKNKEDTDKILDTWENENKVDPYLFAEVVNAITNEIMPTLMSLSKQLRLPYPIPLPRVNVSAKRE</sequence>
<dbReference type="OrthoDB" id="84899at2157"/>